<dbReference type="RefSeq" id="WP_124794458.1">
    <property type="nucleotide sequence ID" value="NZ_CAMIGD010000406.1"/>
</dbReference>
<comment type="caution">
    <text evidence="10">The sequence shown here is derived from an EMBL/GenBank/DDBJ whole genome shotgun (WGS) entry which is preliminary data.</text>
</comment>
<organism evidence="10 11">
    <name type="scientific">Conchiformibius steedae</name>
    <dbReference type="NCBI Taxonomy" id="153493"/>
    <lineage>
        <taxon>Bacteria</taxon>
        <taxon>Pseudomonadati</taxon>
        <taxon>Pseudomonadota</taxon>
        <taxon>Betaproteobacteria</taxon>
        <taxon>Neisseriales</taxon>
        <taxon>Neisseriaceae</taxon>
        <taxon>Conchiformibius</taxon>
    </lineage>
</organism>
<evidence type="ECO:0000313" key="11">
    <source>
        <dbReference type="Proteomes" id="UP000269923"/>
    </source>
</evidence>
<reference evidence="10 11" key="1">
    <citation type="submission" date="2018-11" db="EMBL/GenBank/DDBJ databases">
        <title>Genomes From Bacteria Associated with the Canine Oral Cavity: a Test Case for Automated Genome-Based Taxonomic Assignment.</title>
        <authorList>
            <person name="Coil D.A."/>
            <person name="Jospin G."/>
            <person name="Darling A.E."/>
            <person name="Wallis C."/>
            <person name="Davis I.J."/>
            <person name="Harris S."/>
            <person name="Eisen J.A."/>
            <person name="Holcombe L.J."/>
            <person name="O'Flynn C."/>
        </authorList>
    </citation>
    <scope>NUCLEOTIDE SEQUENCE [LARGE SCALE GENOMIC DNA]</scope>
    <source>
        <strain evidence="10 11">COT-280</strain>
    </source>
</reference>
<dbReference type="PANTHER" id="PTHR37424">
    <property type="entry name" value="BACTERIOFERRITIN-ASSOCIATED FERREDOXIN"/>
    <property type="match status" value="1"/>
</dbReference>
<evidence type="ECO:0000256" key="7">
    <source>
        <dbReference type="ARBA" id="ARBA00039386"/>
    </source>
</evidence>
<evidence type="ECO:0000256" key="8">
    <source>
        <dbReference type="ARBA" id="ARBA00046332"/>
    </source>
</evidence>
<accession>A0A3P2A592</accession>
<dbReference type="STRING" id="1121352.GCA_000620925_01700"/>
<keyword evidence="3" id="KW-0479">Metal-binding</keyword>
<comment type="similarity">
    <text evidence="8">Belongs to the Bfd family.</text>
</comment>
<dbReference type="InterPro" id="IPR041854">
    <property type="entry name" value="BFD-like_2Fe2S-bd_dom_sf"/>
</dbReference>
<proteinExistence type="inferred from homology"/>
<evidence type="ECO:0000256" key="4">
    <source>
        <dbReference type="ARBA" id="ARBA00022982"/>
    </source>
</evidence>
<evidence type="ECO:0000313" key="10">
    <source>
        <dbReference type="EMBL" id="RRD90574.1"/>
    </source>
</evidence>
<protein>
    <recommendedName>
        <fullName evidence="7">Bacterioferritin-associated ferredoxin</fullName>
    </recommendedName>
</protein>
<dbReference type="PANTHER" id="PTHR37424:SF1">
    <property type="entry name" value="BACTERIOFERRITIN-ASSOCIATED FERREDOXIN"/>
    <property type="match status" value="1"/>
</dbReference>
<feature type="domain" description="BFD-like [2Fe-2S]-binding" evidence="9">
    <location>
        <begin position="2"/>
        <end position="46"/>
    </location>
</feature>
<evidence type="ECO:0000256" key="6">
    <source>
        <dbReference type="ARBA" id="ARBA00023014"/>
    </source>
</evidence>
<dbReference type="AlphaFoldDB" id="A0A3P2A592"/>
<dbReference type="OrthoDB" id="9815350at2"/>
<evidence type="ECO:0000256" key="2">
    <source>
        <dbReference type="ARBA" id="ARBA00022714"/>
    </source>
</evidence>
<keyword evidence="11" id="KW-1185">Reference proteome</keyword>
<dbReference type="EMBL" id="RQYC01000005">
    <property type="protein sequence ID" value="RRD90574.1"/>
    <property type="molecule type" value="Genomic_DNA"/>
</dbReference>
<name>A0A3P2A592_9NEIS</name>
<dbReference type="Proteomes" id="UP000269923">
    <property type="component" value="Unassembled WGS sequence"/>
</dbReference>
<evidence type="ECO:0000256" key="5">
    <source>
        <dbReference type="ARBA" id="ARBA00023004"/>
    </source>
</evidence>
<dbReference type="Gene3D" id="1.10.10.1100">
    <property type="entry name" value="BFD-like [2Fe-2S]-binding domain"/>
    <property type="match status" value="1"/>
</dbReference>
<dbReference type="GO" id="GO:0051537">
    <property type="term" value="F:2 iron, 2 sulfur cluster binding"/>
    <property type="evidence" value="ECO:0007669"/>
    <property type="project" value="UniProtKB-KW"/>
</dbReference>
<sequence length="68" mass="6794">MYVCICNAVTDRQIQDTVAAGASSLNDLQDSLGVASCCGCCADLASSFLNAANGAGQNAHHISCAEAA</sequence>
<dbReference type="Pfam" id="PF04324">
    <property type="entry name" value="Fer2_BFD"/>
    <property type="match status" value="1"/>
</dbReference>
<keyword evidence="2" id="KW-0001">2Fe-2S</keyword>
<evidence type="ECO:0000256" key="1">
    <source>
        <dbReference type="ARBA" id="ARBA00022448"/>
    </source>
</evidence>
<dbReference type="InterPro" id="IPR007419">
    <property type="entry name" value="BFD-like_2Fe2S-bd_dom"/>
</dbReference>
<keyword evidence="4" id="KW-0249">Electron transport</keyword>
<keyword evidence="5" id="KW-0408">Iron</keyword>
<dbReference type="InterPro" id="IPR052371">
    <property type="entry name" value="BFD-associated_ferredoxin"/>
</dbReference>
<keyword evidence="6" id="KW-0411">Iron-sulfur</keyword>
<evidence type="ECO:0000256" key="3">
    <source>
        <dbReference type="ARBA" id="ARBA00022723"/>
    </source>
</evidence>
<gene>
    <name evidence="10" type="ORF">EII21_04665</name>
</gene>
<evidence type="ECO:0000259" key="9">
    <source>
        <dbReference type="Pfam" id="PF04324"/>
    </source>
</evidence>
<keyword evidence="1" id="KW-0813">Transport</keyword>
<dbReference type="GO" id="GO:0046872">
    <property type="term" value="F:metal ion binding"/>
    <property type="evidence" value="ECO:0007669"/>
    <property type="project" value="UniProtKB-KW"/>
</dbReference>